<dbReference type="InterPro" id="IPR008972">
    <property type="entry name" value="Cupredoxin"/>
</dbReference>
<organism evidence="3 4">
    <name type="scientific">Planifilum fulgidum</name>
    <dbReference type="NCBI Taxonomy" id="201973"/>
    <lineage>
        <taxon>Bacteria</taxon>
        <taxon>Bacillati</taxon>
        <taxon>Bacillota</taxon>
        <taxon>Bacilli</taxon>
        <taxon>Bacillales</taxon>
        <taxon>Thermoactinomycetaceae</taxon>
        <taxon>Planifilum</taxon>
    </lineage>
</organism>
<feature type="transmembrane region" description="Helical" evidence="1">
    <location>
        <begin position="7"/>
        <end position="29"/>
    </location>
</feature>
<evidence type="ECO:0000313" key="3">
    <source>
        <dbReference type="EMBL" id="SFG01598.1"/>
    </source>
</evidence>
<reference evidence="3 4" key="1">
    <citation type="submission" date="2016-10" db="EMBL/GenBank/DDBJ databases">
        <authorList>
            <person name="de Groot N.N."/>
        </authorList>
    </citation>
    <scope>NUCLEOTIDE SEQUENCE [LARGE SCALE GENOMIC DNA]</scope>
    <source>
        <strain evidence="3 4">DSM 44945</strain>
    </source>
</reference>
<dbReference type="SUPFAM" id="SSF49503">
    <property type="entry name" value="Cupredoxins"/>
    <property type="match status" value="1"/>
</dbReference>
<keyword evidence="1" id="KW-0472">Membrane</keyword>
<dbReference type="Pfam" id="PF13473">
    <property type="entry name" value="Cupredoxin_1"/>
    <property type="match status" value="1"/>
</dbReference>
<keyword evidence="1" id="KW-1133">Transmembrane helix</keyword>
<dbReference type="RefSeq" id="WP_092037898.1">
    <property type="nucleotide sequence ID" value="NZ_FOOK01000012.1"/>
</dbReference>
<evidence type="ECO:0000256" key="1">
    <source>
        <dbReference type="SAM" id="Phobius"/>
    </source>
</evidence>
<dbReference type="STRING" id="201973.SAMN04488025_11249"/>
<dbReference type="InterPro" id="IPR028096">
    <property type="entry name" value="EfeO_Cupredoxin"/>
</dbReference>
<keyword evidence="4" id="KW-1185">Reference proteome</keyword>
<dbReference type="Proteomes" id="UP000198661">
    <property type="component" value="Unassembled WGS sequence"/>
</dbReference>
<evidence type="ECO:0000259" key="2">
    <source>
        <dbReference type="Pfam" id="PF13473"/>
    </source>
</evidence>
<accession>A0A1I2NDH7</accession>
<feature type="domain" description="EfeO-type cupredoxin-like" evidence="2">
    <location>
        <begin position="66"/>
        <end position="140"/>
    </location>
</feature>
<dbReference type="EMBL" id="FOOK01000012">
    <property type="protein sequence ID" value="SFG01598.1"/>
    <property type="molecule type" value="Genomic_DNA"/>
</dbReference>
<sequence length="149" mass="17028">MTTPRQWLTLTITFLLVLIAVTLLLLPWFDDRTVIQEWTETPEKTFHLVAVEYESELNGRKIEAYRWDPGSIVVNKGDRVNLVLHGIHGKVHNFSLKEFGVSGVVRKGEKTRVSFTADKPGTYQLICHDHRTAESHGPMIAYITVLDQK</sequence>
<dbReference type="AlphaFoldDB" id="A0A1I2NDH7"/>
<dbReference type="OrthoDB" id="9773354at2"/>
<gene>
    <name evidence="3" type="ORF">SAMN04488025_11249</name>
</gene>
<protein>
    <submittedName>
        <fullName evidence="3">Cupredoxin-like domain-containing protein</fullName>
    </submittedName>
</protein>
<keyword evidence="1" id="KW-0812">Transmembrane</keyword>
<name>A0A1I2NDH7_9BACL</name>
<dbReference type="Gene3D" id="2.60.40.420">
    <property type="entry name" value="Cupredoxins - blue copper proteins"/>
    <property type="match status" value="1"/>
</dbReference>
<evidence type="ECO:0000313" key="4">
    <source>
        <dbReference type="Proteomes" id="UP000198661"/>
    </source>
</evidence>
<proteinExistence type="predicted"/>